<dbReference type="SUPFAM" id="SSF52540">
    <property type="entry name" value="P-loop containing nucleoside triphosphate hydrolases"/>
    <property type="match status" value="1"/>
</dbReference>
<evidence type="ECO:0000313" key="2">
    <source>
        <dbReference type="Proteomes" id="UP001595823"/>
    </source>
</evidence>
<gene>
    <name evidence="1" type="ORF">ACFPET_20255</name>
</gene>
<dbReference type="Gene3D" id="3.40.50.300">
    <property type="entry name" value="P-loop containing nucleotide triphosphate hydrolases"/>
    <property type="match status" value="1"/>
</dbReference>
<name>A0ABV8U4G0_9ACTN</name>
<reference evidence="2" key="1">
    <citation type="journal article" date="2019" name="Int. J. Syst. Evol. Microbiol.">
        <title>The Global Catalogue of Microorganisms (GCM) 10K type strain sequencing project: providing services to taxonomists for standard genome sequencing and annotation.</title>
        <authorList>
            <consortium name="The Broad Institute Genomics Platform"/>
            <consortium name="The Broad Institute Genome Sequencing Center for Infectious Disease"/>
            <person name="Wu L."/>
            <person name="Ma J."/>
        </authorList>
    </citation>
    <scope>NUCLEOTIDE SEQUENCE [LARGE SCALE GENOMIC DNA]</scope>
    <source>
        <strain evidence="2">IBRC-M 10908</strain>
    </source>
</reference>
<comment type="caution">
    <text evidence="1">The sequence shown here is derived from an EMBL/GenBank/DDBJ whole genome shotgun (WGS) entry which is preliminary data.</text>
</comment>
<evidence type="ECO:0000313" key="1">
    <source>
        <dbReference type="EMBL" id="MFC4337533.1"/>
    </source>
</evidence>
<sequence>MKCVLITGLSGTGKSSLLRELSERGFRVVDTDFDGWRVPPDGSAPDSTVARPDWIWDGDRMRELLTEEVDGVLFVSGCVDNQGEFRDLFDEVILLSVPEQTVRERLSSRAADVYGGSPADLERELKLREEVEPLLRESATLELDTSGSLEVLADEVVGYISTSR</sequence>
<dbReference type="InterPro" id="IPR027417">
    <property type="entry name" value="P-loop_NTPase"/>
</dbReference>
<dbReference type="Proteomes" id="UP001595823">
    <property type="component" value="Unassembled WGS sequence"/>
</dbReference>
<accession>A0ABV8U4G0</accession>
<dbReference type="Pfam" id="PF13238">
    <property type="entry name" value="AAA_18"/>
    <property type="match status" value="1"/>
</dbReference>
<proteinExistence type="predicted"/>
<dbReference type="RefSeq" id="WP_380624615.1">
    <property type="nucleotide sequence ID" value="NZ_JBHSDK010000034.1"/>
</dbReference>
<keyword evidence="2" id="KW-1185">Reference proteome</keyword>
<organism evidence="1 2">
    <name type="scientific">Salininema proteolyticum</name>
    <dbReference type="NCBI Taxonomy" id="1607685"/>
    <lineage>
        <taxon>Bacteria</taxon>
        <taxon>Bacillati</taxon>
        <taxon>Actinomycetota</taxon>
        <taxon>Actinomycetes</taxon>
        <taxon>Glycomycetales</taxon>
        <taxon>Glycomycetaceae</taxon>
        <taxon>Salininema</taxon>
    </lineage>
</organism>
<dbReference type="EMBL" id="JBHSDK010000034">
    <property type="protein sequence ID" value="MFC4337533.1"/>
    <property type="molecule type" value="Genomic_DNA"/>
</dbReference>
<protein>
    <submittedName>
        <fullName evidence="1">AAA family ATPase</fullName>
    </submittedName>
</protein>